<evidence type="ECO:0000313" key="8">
    <source>
        <dbReference type="EMBL" id="EAY15546.1"/>
    </source>
</evidence>
<dbReference type="PANTHER" id="PTHR21016:SF25">
    <property type="entry name" value="TM2 DOMAIN-CONTAINING PROTEIN DDB_G0277895-RELATED"/>
    <property type="match status" value="1"/>
</dbReference>
<dbReference type="EMBL" id="DS113254">
    <property type="protein sequence ID" value="EAY15546.1"/>
    <property type="molecule type" value="Genomic_DNA"/>
</dbReference>
<evidence type="ECO:0000256" key="4">
    <source>
        <dbReference type="ARBA" id="ARBA00022989"/>
    </source>
</evidence>
<keyword evidence="4 6" id="KW-1133">Transmembrane helix</keyword>
<keyword evidence="3 6" id="KW-0812">Transmembrane</keyword>
<sequence>MFFILTINLPTHRICSRDENGSVTFCRMEEWDPTLSQIPCQYLPPRYVECITHSFDKFANQFENGTLPKNGCPSTTDENAFGMAICHPLNGIYCIGEQYWINKTYPCYEPGEKSVVTAILFSFLLGIFGVDRFYLGYYFLGFLKLFTLGGFTLWWVIDFILLSFGVWGPVNGNYVGFY</sequence>
<organism evidence="8 9">
    <name type="scientific">Trichomonas vaginalis (strain ATCC PRA-98 / G3)</name>
    <dbReference type="NCBI Taxonomy" id="412133"/>
    <lineage>
        <taxon>Eukaryota</taxon>
        <taxon>Metamonada</taxon>
        <taxon>Parabasalia</taxon>
        <taxon>Trichomonadida</taxon>
        <taxon>Trichomonadidae</taxon>
        <taxon>Trichomonas</taxon>
    </lineage>
</organism>
<evidence type="ECO:0000256" key="3">
    <source>
        <dbReference type="ARBA" id="ARBA00022692"/>
    </source>
</evidence>
<feature type="transmembrane region" description="Helical" evidence="6">
    <location>
        <begin position="142"/>
        <end position="167"/>
    </location>
</feature>
<dbReference type="OrthoDB" id="408511at2759"/>
<evidence type="ECO:0000256" key="2">
    <source>
        <dbReference type="ARBA" id="ARBA00008284"/>
    </source>
</evidence>
<reference evidence="8" key="1">
    <citation type="submission" date="2006-10" db="EMBL/GenBank/DDBJ databases">
        <authorList>
            <person name="Amadeo P."/>
            <person name="Zhao Q."/>
            <person name="Wortman J."/>
            <person name="Fraser-Liggett C."/>
            <person name="Carlton J."/>
        </authorList>
    </citation>
    <scope>NUCLEOTIDE SEQUENCE</scope>
    <source>
        <strain evidence="8">G3</strain>
    </source>
</reference>
<dbReference type="VEuPathDB" id="TrichDB:TVAG_495620"/>
<dbReference type="eggNOG" id="KOG4272">
    <property type="taxonomic scope" value="Eukaryota"/>
</dbReference>
<dbReference type="AlphaFoldDB" id="A2DVK4"/>
<keyword evidence="9" id="KW-1185">Reference proteome</keyword>
<evidence type="ECO:0000256" key="6">
    <source>
        <dbReference type="SAM" id="Phobius"/>
    </source>
</evidence>
<dbReference type="InterPro" id="IPR007829">
    <property type="entry name" value="TM2"/>
</dbReference>
<dbReference type="InParanoid" id="A2DVK4"/>
<dbReference type="InterPro" id="IPR050932">
    <property type="entry name" value="TM2D1-3-like"/>
</dbReference>
<evidence type="ECO:0000256" key="5">
    <source>
        <dbReference type="ARBA" id="ARBA00023136"/>
    </source>
</evidence>
<reference evidence="8" key="2">
    <citation type="journal article" date="2007" name="Science">
        <title>Draft genome sequence of the sexually transmitted pathogen Trichomonas vaginalis.</title>
        <authorList>
            <person name="Carlton J.M."/>
            <person name="Hirt R.P."/>
            <person name="Silva J.C."/>
            <person name="Delcher A.L."/>
            <person name="Schatz M."/>
            <person name="Zhao Q."/>
            <person name="Wortman J.R."/>
            <person name="Bidwell S.L."/>
            <person name="Alsmark U.C.M."/>
            <person name="Besteiro S."/>
            <person name="Sicheritz-Ponten T."/>
            <person name="Noel C.J."/>
            <person name="Dacks J.B."/>
            <person name="Foster P.G."/>
            <person name="Simillion C."/>
            <person name="Van de Peer Y."/>
            <person name="Miranda-Saavedra D."/>
            <person name="Barton G.J."/>
            <person name="Westrop G.D."/>
            <person name="Mueller S."/>
            <person name="Dessi D."/>
            <person name="Fiori P.L."/>
            <person name="Ren Q."/>
            <person name="Paulsen I."/>
            <person name="Zhang H."/>
            <person name="Bastida-Corcuera F.D."/>
            <person name="Simoes-Barbosa A."/>
            <person name="Brown M.T."/>
            <person name="Hayes R.D."/>
            <person name="Mukherjee M."/>
            <person name="Okumura C.Y."/>
            <person name="Schneider R."/>
            <person name="Smith A.J."/>
            <person name="Vanacova S."/>
            <person name="Villalvazo M."/>
            <person name="Haas B.J."/>
            <person name="Pertea M."/>
            <person name="Feldblyum T.V."/>
            <person name="Utterback T.R."/>
            <person name="Shu C.L."/>
            <person name="Osoegawa K."/>
            <person name="de Jong P.J."/>
            <person name="Hrdy I."/>
            <person name="Horvathova L."/>
            <person name="Zubacova Z."/>
            <person name="Dolezal P."/>
            <person name="Malik S.B."/>
            <person name="Logsdon J.M. Jr."/>
            <person name="Henze K."/>
            <person name="Gupta A."/>
            <person name="Wang C.C."/>
            <person name="Dunne R.L."/>
            <person name="Upcroft J.A."/>
            <person name="Upcroft P."/>
            <person name="White O."/>
            <person name="Salzberg S.L."/>
            <person name="Tang P."/>
            <person name="Chiu C.-H."/>
            <person name="Lee Y.-S."/>
            <person name="Embley T.M."/>
            <person name="Coombs G.H."/>
            <person name="Mottram J.C."/>
            <person name="Tachezy J."/>
            <person name="Fraser-Liggett C.M."/>
            <person name="Johnson P.J."/>
        </authorList>
    </citation>
    <scope>NUCLEOTIDE SEQUENCE [LARGE SCALE GENOMIC DNA]</scope>
    <source>
        <strain evidence="8">G3</strain>
    </source>
</reference>
<comment type="subcellular location">
    <subcellularLocation>
        <location evidence="1">Membrane</location>
        <topology evidence="1">Multi-pass membrane protein</topology>
    </subcellularLocation>
</comment>
<feature type="domain" description="TM2" evidence="7">
    <location>
        <begin position="112"/>
        <end position="160"/>
    </location>
</feature>
<proteinExistence type="inferred from homology"/>
<dbReference type="VEuPathDB" id="TrichDB:TVAGG3_0275690"/>
<protein>
    <submittedName>
        <fullName evidence="8">TM2 domain containing protein</fullName>
    </submittedName>
</protein>
<dbReference type="KEGG" id="tva:4773549"/>
<evidence type="ECO:0000313" key="9">
    <source>
        <dbReference type="Proteomes" id="UP000001542"/>
    </source>
</evidence>
<comment type="similarity">
    <text evidence="2">Belongs to the TM2 family.</text>
</comment>
<dbReference type="GO" id="GO:0016020">
    <property type="term" value="C:membrane"/>
    <property type="evidence" value="ECO:0007669"/>
    <property type="project" value="UniProtKB-SubCell"/>
</dbReference>
<dbReference type="PANTHER" id="PTHR21016">
    <property type="entry name" value="BETA-AMYLOID BINDING PROTEIN-RELATED"/>
    <property type="match status" value="1"/>
</dbReference>
<keyword evidence="5 6" id="KW-0472">Membrane</keyword>
<name>A2DVK4_TRIV3</name>
<dbReference type="RefSeq" id="XP_001327769.1">
    <property type="nucleotide sequence ID" value="XM_001327734.1"/>
</dbReference>
<feature type="transmembrane region" description="Helical" evidence="6">
    <location>
        <begin position="115"/>
        <end position="135"/>
    </location>
</feature>
<gene>
    <name evidence="8" type="ORF">TVAG_495620</name>
</gene>
<evidence type="ECO:0000259" key="7">
    <source>
        <dbReference type="Pfam" id="PF05154"/>
    </source>
</evidence>
<dbReference type="Proteomes" id="UP000001542">
    <property type="component" value="Unassembled WGS sequence"/>
</dbReference>
<dbReference type="Pfam" id="PF05154">
    <property type="entry name" value="TM2"/>
    <property type="match status" value="1"/>
</dbReference>
<evidence type="ECO:0000256" key="1">
    <source>
        <dbReference type="ARBA" id="ARBA00004141"/>
    </source>
</evidence>
<accession>A2DVK4</accession>